<name>A0A7Y2E9S7_UNCEI</name>
<accession>A0A7Y2E9S7</accession>
<dbReference type="InterPro" id="IPR003439">
    <property type="entry name" value="ABC_transporter-like_ATP-bd"/>
</dbReference>
<comment type="caution">
    <text evidence="5">The sequence shown here is derived from an EMBL/GenBank/DDBJ whole genome shotgun (WGS) entry which is preliminary data.</text>
</comment>
<evidence type="ECO:0000256" key="2">
    <source>
        <dbReference type="ARBA" id="ARBA00022741"/>
    </source>
</evidence>
<keyword evidence="3 5" id="KW-0067">ATP-binding</keyword>
<evidence type="ECO:0000313" key="6">
    <source>
        <dbReference type="Proteomes" id="UP000547674"/>
    </source>
</evidence>
<evidence type="ECO:0000313" key="5">
    <source>
        <dbReference type="EMBL" id="NNF07062.1"/>
    </source>
</evidence>
<dbReference type="InterPro" id="IPR017871">
    <property type="entry name" value="ABC_transporter-like_CS"/>
</dbReference>
<dbReference type="InterPro" id="IPR003593">
    <property type="entry name" value="AAA+_ATPase"/>
</dbReference>
<dbReference type="SMART" id="SM00382">
    <property type="entry name" value="AAA"/>
    <property type="match status" value="1"/>
</dbReference>
<dbReference type="Pfam" id="PF00005">
    <property type="entry name" value="ABC_tran"/>
    <property type="match status" value="1"/>
</dbReference>
<dbReference type="PANTHER" id="PTHR43023:SF6">
    <property type="entry name" value="INTERMEMBRANE PHOSPHOLIPID TRANSPORT SYSTEM ATP-BINDING PROTEIN MLAF"/>
    <property type="match status" value="1"/>
</dbReference>
<dbReference type="EMBL" id="JABDJR010000392">
    <property type="protein sequence ID" value="NNF07062.1"/>
    <property type="molecule type" value="Genomic_DNA"/>
</dbReference>
<evidence type="ECO:0000256" key="3">
    <source>
        <dbReference type="ARBA" id="ARBA00022840"/>
    </source>
</evidence>
<sequence>MAEFIATPDENATYAIELEDVTLQFGEDQPVLEGCNLRIPKGETKVILGRSGAGKSTILKLALGLLRPTKGTVKALGVDITNLGERNLRDIRHHMGIVFQGGALFDSLTVAQNVGFCMLENHHMSMAEVEPAIRSRLEYVELEGAYNLMPSELSGGMKKRAAIARAVMCEPQVMLYDEATSGLDPIATRRMNRLINRLRDDLHVTSVVVTHILEDAAAVADSVAMLRHGKIIFDGTPEEIRNCPDPFVQEFISGKEKENE</sequence>
<keyword evidence="2" id="KW-0547">Nucleotide-binding</keyword>
<evidence type="ECO:0000259" key="4">
    <source>
        <dbReference type="PROSITE" id="PS50893"/>
    </source>
</evidence>
<protein>
    <submittedName>
        <fullName evidence="5">ATP-binding cassette domain-containing protein</fullName>
    </submittedName>
</protein>
<dbReference type="AlphaFoldDB" id="A0A7Y2E9S7"/>
<proteinExistence type="predicted"/>
<dbReference type="Gene3D" id="3.40.50.300">
    <property type="entry name" value="P-loop containing nucleotide triphosphate hydrolases"/>
    <property type="match status" value="1"/>
</dbReference>
<dbReference type="GO" id="GO:0016887">
    <property type="term" value="F:ATP hydrolysis activity"/>
    <property type="evidence" value="ECO:0007669"/>
    <property type="project" value="InterPro"/>
</dbReference>
<keyword evidence="1" id="KW-0813">Transport</keyword>
<evidence type="ECO:0000256" key="1">
    <source>
        <dbReference type="ARBA" id="ARBA00022448"/>
    </source>
</evidence>
<gene>
    <name evidence="5" type="ORF">HKN21_09900</name>
</gene>
<dbReference type="PROSITE" id="PS00211">
    <property type="entry name" value="ABC_TRANSPORTER_1"/>
    <property type="match status" value="1"/>
</dbReference>
<dbReference type="InterPro" id="IPR027417">
    <property type="entry name" value="P-loop_NTPase"/>
</dbReference>
<organism evidence="5 6">
    <name type="scientific">Eiseniibacteriota bacterium</name>
    <dbReference type="NCBI Taxonomy" id="2212470"/>
    <lineage>
        <taxon>Bacteria</taxon>
        <taxon>Candidatus Eiseniibacteriota</taxon>
    </lineage>
</organism>
<dbReference type="SUPFAM" id="SSF52540">
    <property type="entry name" value="P-loop containing nucleoside triphosphate hydrolases"/>
    <property type="match status" value="1"/>
</dbReference>
<dbReference type="Proteomes" id="UP000547674">
    <property type="component" value="Unassembled WGS sequence"/>
</dbReference>
<feature type="domain" description="ABC transporter" evidence="4">
    <location>
        <begin position="16"/>
        <end position="253"/>
    </location>
</feature>
<reference evidence="5 6" key="1">
    <citation type="submission" date="2020-03" db="EMBL/GenBank/DDBJ databases">
        <title>Metabolic flexibility allows generalist bacteria to become dominant in a frequently disturbed ecosystem.</title>
        <authorList>
            <person name="Chen Y.-J."/>
            <person name="Leung P.M."/>
            <person name="Bay S.K."/>
            <person name="Hugenholtz P."/>
            <person name="Kessler A.J."/>
            <person name="Shelley G."/>
            <person name="Waite D.W."/>
            <person name="Cook P.L."/>
            <person name="Greening C."/>
        </authorList>
    </citation>
    <scope>NUCLEOTIDE SEQUENCE [LARGE SCALE GENOMIC DNA]</scope>
    <source>
        <strain evidence="5">SS_bin_28</strain>
    </source>
</reference>
<dbReference type="GO" id="GO:0005524">
    <property type="term" value="F:ATP binding"/>
    <property type="evidence" value="ECO:0007669"/>
    <property type="project" value="UniProtKB-KW"/>
</dbReference>
<dbReference type="PROSITE" id="PS50893">
    <property type="entry name" value="ABC_TRANSPORTER_2"/>
    <property type="match status" value="1"/>
</dbReference>
<dbReference type="PANTHER" id="PTHR43023">
    <property type="entry name" value="PROTEIN TRIGALACTOSYLDIACYLGLYCEROL 3, CHLOROPLASTIC"/>
    <property type="match status" value="1"/>
</dbReference>